<dbReference type="InterPro" id="IPR041667">
    <property type="entry name" value="Cupin_8"/>
</dbReference>
<dbReference type="Proteomes" id="UP000887560">
    <property type="component" value="Unplaced"/>
</dbReference>
<dbReference type="SUPFAM" id="SSF51197">
    <property type="entry name" value="Clavaminate synthase-like"/>
    <property type="match status" value="1"/>
</dbReference>
<proteinExistence type="predicted"/>
<keyword evidence="4" id="KW-0560">Oxidoreductase</keyword>
<feature type="domain" description="Smr" evidence="8">
    <location>
        <begin position="411"/>
        <end position="490"/>
    </location>
</feature>
<dbReference type="GO" id="GO:0051864">
    <property type="term" value="F:histone H3K36 demethylase activity"/>
    <property type="evidence" value="ECO:0007669"/>
    <property type="project" value="TreeGrafter"/>
</dbReference>
<evidence type="ECO:0000313" key="12">
    <source>
        <dbReference type="WBParaSite" id="scf7180000421901.g7876"/>
    </source>
</evidence>
<dbReference type="InterPro" id="IPR003347">
    <property type="entry name" value="JmjC_dom"/>
</dbReference>
<dbReference type="Pfam" id="PF02845">
    <property type="entry name" value="CUE"/>
    <property type="match status" value="1"/>
</dbReference>
<evidence type="ECO:0000259" key="10">
    <source>
        <dbReference type="PROSITE" id="PS51184"/>
    </source>
</evidence>
<evidence type="ECO:0000256" key="3">
    <source>
        <dbReference type="ARBA" id="ARBA00022723"/>
    </source>
</evidence>
<dbReference type="SMART" id="SM00463">
    <property type="entry name" value="SMR"/>
    <property type="match status" value="1"/>
</dbReference>
<dbReference type="WBParaSite" id="scf7180000421901.g7876">
    <property type="protein sequence ID" value="scf7180000421901.g7876"/>
    <property type="gene ID" value="scf7180000421901.g7876"/>
</dbReference>
<evidence type="ECO:0000259" key="8">
    <source>
        <dbReference type="PROSITE" id="PS50828"/>
    </source>
</evidence>
<name>A0A915NYL6_9BILA</name>
<feature type="domain" description="JmjC" evidence="10">
    <location>
        <begin position="537"/>
        <end position="675"/>
    </location>
</feature>
<keyword evidence="3" id="KW-0479">Metal-binding</keyword>
<dbReference type="GO" id="GO:0005634">
    <property type="term" value="C:nucleus"/>
    <property type="evidence" value="ECO:0007669"/>
    <property type="project" value="UniProtKB-SubCell"/>
</dbReference>
<dbReference type="SMART" id="SM00558">
    <property type="entry name" value="JmjC"/>
    <property type="match status" value="1"/>
</dbReference>
<evidence type="ECO:0000256" key="1">
    <source>
        <dbReference type="ARBA" id="ARBA00001954"/>
    </source>
</evidence>
<dbReference type="PROSITE" id="PS51184">
    <property type="entry name" value="JMJC"/>
    <property type="match status" value="1"/>
</dbReference>
<keyword evidence="7" id="KW-0175">Coiled coil</keyword>
<dbReference type="Gene3D" id="2.60.120.650">
    <property type="entry name" value="Cupin"/>
    <property type="match status" value="1"/>
</dbReference>
<protein>
    <submittedName>
        <fullName evidence="12">JmjC domain-containing protein</fullName>
    </submittedName>
</protein>
<comment type="cofactor">
    <cofactor evidence="1">
        <name>Fe(2+)</name>
        <dbReference type="ChEBI" id="CHEBI:29033"/>
    </cofactor>
</comment>
<feature type="coiled-coil region" evidence="7">
    <location>
        <begin position="16"/>
        <end position="50"/>
    </location>
</feature>
<dbReference type="PANTHER" id="PTHR12461">
    <property type="entry name" value="HYPOXIA-INDUCIBLE FACTOR 1 ALPHA INHIBITOR-RELATED"/>
    <property type="match status" value="1"/>
</dbReference>
<dbReference type="PANTHER" id="PTHR12461:SF106">
    <property type="entry name" value="BIFUNCTIONAL PEPTIDASE AND ARGINYL-HYDROXYLASE JMJD5"/>
    <property type="match status" value="1"/>
</dbReference>
<comment type="subcellular location">
    <subcellularLocation>
        <location evidence="2">Nucleus</location>
    </subcellularLocation>
</comment>
<dbReference type="SUPFAM" id="SSF160443">
    <property type="entry name" value="SMR domain-like"/>
    <property type="match status" value="1"/>
</dbReference>
<reference evidence="12" key="1">
    <citation type="submission" date="2022-11" db="UniProtKB">
        <authorList>
            <consortium name="WormBaseParasite"/>
        </authorList>
    </citation>
    <scope>IDENTIFICATION</scope>
</reference>
<evidence type="ECO:0000256" key="6">
    <source>
        <dbReference type="ARBA" id="ARBA00023242"/>
    </source>
</evidence>
<evidence type="ECO:0000256" key="2">
    <source>
        <dbReference type="ARBA" id="ARBA00004123"/>
    </source>
</evidence>
<evidence type="ECO:0000256" key="4">
    <source>
        <dbReference type="ARBA" id="ARBA00023002"/>
    </source>
</evidence>
<feature type="domain" description="CUE" evidence="9">
    <location>
        <begin position="107"/>
        <end position="150"/>
    </location>
</feature>
<dbReference type="PROSITE" id="PS50828">
    <property type="entry name" value="SMR"/>
    <property type="match status" value="1"/>
</dbReference>
<dbReference type="GO" id="GO:0046872">
    <property type="term" value="F:metal ion binding"/>
    <property type="evidence" value="ECO:0007669"/>
    <property type="project" value="UniProtKB-KW"/>
</dbReference>
<keyword evidence="5" id="KW-0408">Iron</keyword>
<evidence type="ECO:0000259" key="9">
    <source>
        <dbReference type="PROSITE" id="PS51140"/>
    </source>
</evidence>
<dbReference type="Pfam" id="PF13621">
    <property type="entry name" value="Cupin_8"/>
    <property type="match status" value="1"/>
</dbReference>
<dbReference type="AlphaFoldDB" id="A0A915NYL6"/>
<dbReference type="CDD" id="cd14279">
    <property type="entry name" value="CUE"/>
    <property type="match status" value="1"/>
</dbReference>
<sequence>MQKNLFNCEEIGQAILAAAKNNQHFLATKRKEEEEKIGEENNENKINNEEEFLLDVNNDDGENTSNFLAIHFGESIPNEKIIEGEEEVIPTKTQKKKLVPSNNNALIKLSALTTLYEVFPDVPPKTIKHFAKENGYNFELTANCLLNISESFDSKLDLISTEEQLEEQQNSINIIVPSKNPNIIIPYGAPPPNKKGEDGGKLGDLSPSLNFNDSLQTISHLLEQLDFERRHCLSMANQVRGKPYGGALCGHYMRRVNLNIISYNFELTANCLLNISESFDAKLDLISTEEQLEEQQNSINIIVPSKNPNIIIPYGAPPPNKKGEDGGKLGDLSPSLNFNDSLQTISHLLEQLDFERRHCLSMANQVRGKPHGGALCGHYMRRAGTLRQEQLRLTYQNDRLNAWNCPNDCFIDLHGMNWKRAVEFVKYKIDLCRETMPNLRKLHVITGYGSTSGHLSVIRQKLQKFLSNNGIDFSYLNSICGHRLVPVELGNKYTDEDWEQKIIKFNEYLIKYIFPPQKQKEEKNLKIGYLAQHRLLDQIPELINDLIIPEYCSFGEEEKEKSEFTINVFIGPEGTVSPLHTDPRHNMFCQLRGSKFVRLIDPKERENLYLYDDLMRQNSSQVDVENPDLIKFPLFSNVKCYDSVVGEGQCLFIPKGWFHHVRALEPSISASIWFG</sequence>
<dbReference type="InterPro" id="IPR002625">
    <property type="entry name" value="Smr_dom"/>
</dbReference>
<keyword evidence="11" id="KW-1185">Reference proteome</keyword>
<evidence type="ECO:0000313" key="11">
    <source>
        <dbReference type="Proteomes" id="UP000887560"/>
    </source>
</evidence>
<dbReference type="InterPro" id="IPR003892">
    <property type="entry name" value="CUE"/>
</dbReference>
<dbReference type="GO" id="GO:0043130">
    <property type="term" value="F:ubiquitin binding"/>
    <property type="evidence" value="ECO:0007669"/>
    <property type="project" value="InterPro"/>
</dbReference>
<evidence type="ECO:0000256" key="7">
    <source>
        <dbReference type="SAM" id="Coils"/>
    </source>
</evidence>
<keyword evidence="6" id="KW-0539">Nucleus</keyword>
<organism evidence="11 12">
    <name type="scientific">Meloidogyne floridensis</name>
    <dbReference type="NCBI Taxonomy" id="298350"/>
    <lineage>
        <taxon>Eukaryota</taxon>
        <taxon>Metazoa</taxon>
        <taxon>Ecdysozoa</taxon>
        <taxon>Nematoda</taxon>
        <taxon>Chromadorea</taxon>
        <taxon>Rhabditida</taxon>
        <taxon>Tylenchina</taxon>
        <taxon>Tylenchomorpha</taxon>
        <taxon>Tylenchoidea</taxon>
        <taxon>Meloidogynidae</taxon>
        <taxon>Meloidogyninae</taxon>
        <taxon>Meloidogyne</taxon>
    </lineage>
</organism>
<dbReference type="Pfam" id="PF01713">
    <property type="entry name" value="Smr"/>
    <property type="match status" value="1"/>
</dbReference>
<dbReference type="PROSITE" id="PS51140">
    <property type="entry name" value="CUE"/>
    <property type="match status" value="1"/>
</dbReference>
<dbReference type="InterPro" id="IPR036063">
    <property type="entry name" value="Smr_dom_sf"/>
</dbReference>
<accession>A0A915NYL6</accession>
<evidence type="ECO:0000256" key="5">
    <source>
        <dbReference type="ARBA" id="ARBA00023004"/>
    </source>
</evidence>